<dbReference type="Proteomes" id="UP001548590">
    <property type="component" value="Unassembled WGS sequence"/>
</dbReference>
<dbReference type="InterPro" id="IPR000160">
    <property type="entry name" value="GGDEF_dom"/>
</dbReference>
<keyword evidence="3" id="KW-0479">Metal-binding</keyword>
<dbReference type="Gene3D" id="3.30.70.270">
    <property type="match status" value="1"/>
</dbReference>
<comment type="similarity">
    <text evidence="1">Belongs to the hemerythrin family.</text>
</comment>
<evidence type="ECO:0000256" key="2">
    <source>
        <dbReference type="ARBA" id="ARBA00012528"/>
    </source>
</evidence>
<keyword evidence="4" id="KW-0408">Iron</keyword>
<dbReference type="InterPro" id="IPR050469">
    <property type="entry name" value="Diguanylate_Cyclase"/>
</dbReference>
<dbReference type="RefSeq" id="WP_345928551.1">
    <property type="nucleotide sequence ID" value="NZ_JBDIVF010000006.1"/>
</dbReference>
<dbReference type="NCBIfam" id="TIGR00254">
    <property type="entry name" value="GGDEF"/>
    <property type="match status" value="1"/>
</dbReference>
<comment type="caution">
    <text evidence="7">The sequence shown here is derived from an EMBL/GenBank/DDBJ whole genome shotgun (WGS) entry which is preliminary data.</text>
</comment>
<dbReference type="Gene3D" id="1.20.120.50">
    <property type="entry name" value="Hemerythrin-like"/>
    <property type="match status" value="1"/>
</dbReference>
<proteinExistence type="inferred from homology"/>
<protein>
    <recommendedName>
        <fullName evidence="2">diguanylate cyclase</fullName>
        <ecNumber evidence="2">2.7.7.65</ecNumber>
    </recommendedName>
</protein>
<dbReference type="Pfam" id="PF01814">
    <property type="entry name" value="Hemerythrin"/>
    <property type="match status" value="1"/>
</dbReference>
<evidence type="ECO:0000259" key="6">
    <source>
        <dbReference type="PROSITE" id="PS50887"/>
    </source>
</evidence>
<dbReference type="InterPro" id="IPR043128">
    <property type="entry name" value="Rev_trsase/Diguanyl_cyclase"/>
</dbReference>
<sequence length="464" mass="50605">MFSSENLSAILAALPDLVFVLTRSGLYAEVFGGMDLRYYHDARGLVGRQIAEVVPPEKAGWFLAQVARALDEGGMHIVEYSLSTADVRGLEAQGPAEPLWFEGRIQRLGFQVQGEDAVLWVASNVTERHALEARLRAQSETDALTGLWNRRCFEKRVRQEMHRALRYAHPVSLLIFDIDHFKVVNDTCGHQAGDEVLVEVARLVEGCIRESDSLTRWGGEEFTVLMADTALETAGLAAEKLRSAVAAHRFSHGLRITVSIGVAEWAGEDESLHGLVSRADEALYTAKHTGRNRSVLARADAAPGLPLMTDGLPLSLHWRAHYESGHAQIDAEHRTLFDMAAALMRAVAEAGAEAGAGLVSRMDDLLAHIGAHFSAEERILAEQGWAGLDAHRAEHRDLLARAAQLRSLLQAGSALGTLQDLVRFVAIEVVANHVLRVDREFHPLLSPREAPLSPLAGSAQPGPA</sequence>
<evidence type="ECO:0000313" key="7">
    <source>
        <dbReference type="EMBL" id="MET1490308.1"/>
    </source>
</evidence>
<keyword evidence="8" id="KW-1185">Reference proteome</keyword>
<organism evidence="7 8">
    <name type="scientific">Uliginosibacterium paludis</name>
    <dbReference type="NCBI Taxonomy" id="1615952"/>
    <lineage>
        <taxon>Bacteria</taxon>
        <taxon>Pseudomonadati</taxon>
        <taxon>Pseudomonadota</taxon>
        <taxon>Betaproteobacteria</taxon>
        <taxon>Rhodocyclales</taxon>
        <taxon>Zoogloeaceae</taxon>
        <taxon>Uliginosibacterium</taxon>
    </lineage>
</organism>
<dbReference type="InterPro" id="IPR012312">
    <property type="entry name" value="Hemerythrin-like"/>
</dbReference>
<dbReference type="CDD" id="cd01949">
    <property type="entry name" value="GGDEF"/>
    <property type="match status" value="1"/>
</dbReference>
<dbReference type="SMART" id="SM00267">
    <property type="entry name" value="GGDEF"/>
    <property type="match status" value="1"/>
</dbReference>
<evidence type="ECO:0000256" key="1">
    <source>
        <dbReference type="ARBA" id="ARBA00010587"/>
    </source>
</evidence>
<dbReference type="SUPFAM" id="SSF47188">
    <property type="entry name" value="Hemerythrin-like"/>
    <property type="match status" value="1"/>
</dbReference>
<evidence type="ECO:0000256" key="3">
    <source>
        <dbReference type="ARBA" id="ARBA00022723"/>
    </source>
</evidence>
<dbReference type="InterPro" id="IPR035965">
    <property type="entry name" value="PAS-like_dom_sf"/>
</dbReference>
<dbReference type="SUPFAM" id="SSF55073">
    <property type="entry name" value="Nucleotide cyclase"/>
    <property type="match status" value="1"/>
</dbReference>
<dbReference type="Gene3D" id="3.30.450.20">
    <property type="entry name" value="PAS domain"/>
    <property type="match status" value="1"/>
</dbReference>
<keyword evidence="7" id="KW-0808">Transferase</keyword>
<keyword evidence="7" id="KW-0548">Nucleotidyltransferase</keyword>
<dbReference type="EC" id="2.7.7.65" evidence="2"/>
<dbReference type="PANTHER" id="PTHR45138">
    <property type="entry name" value="REGULATORY COMPONENTS OF SENSORY TRANSDUCTION SYSTEM"/>
    <property type="match status" value="1"/>
</dbReference>
<evidence type="ECO:0000256" key="4">
    <source>
        <dbReference type="ARBA" id="ARBA00023004"/>
    </source>
</evidence>
<dbReference type="InterPro" id="IPR035938">
    <property type="entry name" value="Hemerythrin-like_sf"/>
</dbReference>
<dbReference type="EMBL" id="JBEWLZ010000005">
    <property type="protein sequence ID" value="MET1490308.1"/>
    <property type="molecule type" value="Genomic_DNA"/>
</dbReference>
<dbReference type="CDD" id="cd12107">
    <property type="entry name" value="Hemerythrin"/>
    <property type="match status" value="1"/>
</dbReference>
<gene>
    <name evidence="7" type="ORF">ABVT11_10765</name>
</gene>
<evidence type="ECO:0000313" key="8">
    <source>
        <dbReference type="Proteomes" id="UP001548590"/>
    </source>
</evidence>
<reference evidence="7 8" key="1">
    <citation type="submission" date="2024-07" db="EMBL/GenBank/DDBJ databases">
        <title>Uliginosibacterium paludis KCTC:42655.</title>
        <authorList>
            <person name="Kim M.K."/>
        </authorList>
    </citation>
    <scope>NUCLEOTIDE SEQUENCE [LARGE SCALE GENOMIC DNA]</scope>
    <source>
        <strain evidence="7 8">KCTC 42655</strain>
    </source>
</reference>
<dbReference type="PROSITE" id="PS50887">
    <property type="entry name" value="GGDEF"/>
    <property type="match status" value="1"/>
</dbReference>
<dbReference type="SUPFAM" id="SSF55785">
    <property type="entry name" value="PYP-like sensor domain (PAS domain)"/>
    <property type="match status" value="1"/>
</dbReference>
<name>A0ABV2CR20_9RHOO</name>
<dbReference type="NCBIfam" id="TIGR02481">
    <property type="entry name" value="hemeryth_dom"/>
    <property type="match status" value="1"/>
</dbReference>
<dbReference type="PANTHER" id="PTHR45138:SF9">
    <property type="entry name" value="DIGUANYLATE CYCLASE DGCM-RELATED"/>
    <property type="match status" value="1"/>
</dbReference>
<dbReference type="InterPro" id="IPR012827">
    <property type="entry name" value="Hemerythrin_metal-bd"/>
</dbReference>
<accession>A0ABV2CR20</accession>
<dbReference type="InterPro" id="IPR029787">
    <property type="entry name" value="Nucleotide_cyclase"/>
</dbReference>
<evidence type="ECO:0000256" key="5">
    <source>
        <dbReference type="ARBA" id="ARBA00034247"/>
    </source>
</evidence>
<dbReference type="Pfam" id="PF00990">
    <property type="entry name" value="GGDEF"/>
    <property type="match status" value="1"/>
</dbReference>
<feature type="domain" description="GGDEF" evidence="6">
    <location>
        <begin position="169"/>
        <end position="299"/>
    </location>
</feature>
<dbReference type="GO" id="GO:0052621">
    <property type="term" value="F:diguanylate cyclase activity"/>
    <property type="evidence" value="ECO:0007669"/>
    <property type="project" value="UniProtKB-EC"/>
</dbReference>
<comment type="catalytic activity">
    <reaction evidence="5">
        <text>2 GTP = 3',3'-c-di-GMP + 2 diphosphate</text>
        <dbReference type="Rhea" id="RHEA:24898"/>
        <dbReference type="ChEBI" id="CHEBI:33019"/>
        <dbReference type="ChEBI" id="CHEBI:37565"/>
        <dbReference type="ChEBI" id="CHEBI:58805"/>
        <dbReference type="EC" id="2.7.7.65"/>
    </reaction>
</comment>